<dbReference type="KEGG" id="haj:DU500_08690"/>
<evidence type="ECO:0000256" key="1">
    <source>
        <dbReference type="SAM" id="MobiDB-lite"/>
    </source>
</evidence>
<sequence length="325" mass="34967">MRRRALLSVSATGLAATAGCLGPAFGFGTDCPRGADLRLRPTTDADTADGASDPVESLSPPERAAARDALGGAEPTMWVPEPSSPPFSDSAFLAADGTYVVAETAVVSTADRTGYEFTLETGPETTATGDALAFADLPAVDRTALYAALGYPGRREMERFERARSISIGALLAYPDDEAESRSELVPDPAAETLRLGGQEFRFRIERTKPTTVETRRVAVRTVADSTDAFAALVYDRYGVDLDERDLSAEQRDIVETAIDDGYDECAPYSEAYADLQRTLGRQVTRVTDDGDGVATTPAADAPDRVDYANYENEWYVVQLSEYVV</sequence>
<name>A0A345E2R9_9EURY</name>
<dbReference type="GeneID" id="37283457"/>
<feature type="region of interest" description="Disordered" evidence="1">
    <location>
        <begin position="38"/>
        <end position="64"/>
    </location>
</feature>
<dbReference type="OrthoDB" id="321881at2157"/>
<organism evidence="2 3">
    <name type="scientific">Haloplanus rubicundus</name>
    <dbReference type="NCBI Taxonomy" id="1547898"/>
    <lineage>
        <taxon>Archaea</taxon>
        <taxon>Methanobacteriati</taxon>
        <taxon>Methanobacteriota</taxon>
        <taxon>Stenosarchaea group</taxon>
        <taxon>Halobacteria</taxon>
        <taxon>Halobacteriales</taxon>
        <taxon>Haloferacaceae</taxon>
        <taxon>Haloplanus</taxon>
    </lineage>
</organism>
<dbReference type="AlphaFoldDB" id="A0A345E2R9"/>
<reference evidence="2 3" key="1">
    <citation type="submission" date="2018-07" db="EMBL/GenBank/DDBJ databases">
        <title>Genome sequences of Haloplanus sp. CBA1113.</title>
        <authorList>
            <person name="Kim Y.B."/>
            <person name="Roh S.W."/>
        </authorList>
    </citation>
    <scope>NUCLEOTIDE SEQUENCE [LARGE SCALE GENOMIC DNA]</scope>
    <source>
        <strain evidence="2 3">CBA1113</strain>
    </source>
</reference>
<keyword evidence="3" id="KW-1185">Reference proteome</keyword>
<dbReference type="PROSITE" id="PS51257">
    <property type="entry name" value="PROKAR_LIPOPROTEIN"/>
    <property type="match status" value="1"/>
</dbReference>
<dbReference type="RefSeq" id="WP_114585629.1">
    <property type="nucleotide sequence ID" value="NZ_CP031150.1"/>
</dbReference>
<proteinExistence type="predicted"/>
<accession>A0A345E2R9</accession>
<gene>
    <name evidence="2" type="ORF">DU500_08690</name>
</gene>
<evidence type="ECO:0000313" key="3">
    <source>
        <dbReference type="Proteomes" id="UP000253273"/>
    </source>
</evidence>
<dbReference type="Proteomes" id="UP000253273">
    <property type="component" value="Chromosome"/>
</dbReference>
<dbReference type="EMBL" id="CP031150">
    <property type="protein sequence ID" value="AXG06491.1"/>
    <property type="molecule type" value="Genomic_DNA"/>
</dbReference>
<evidence type="ECO:0000313" key="2">
    <source>
        <dbReference type="EMBL" id="AXG06491.1"/>
    </source>
</evidence>
<protein>
    <submittedName>
        <fullName evidence="2">Uncharacterized protein</fullName>
    </submittedName>
</protein>